<evidence type="ECO:0000256" key="2">
    <source>
        <dbReference type="ARBA" id="ARBA00001966"/>
    </source>
</evidence>
<dbReference type="InterPro" id="IPR037348">
    <property type="entry name" value="TMADH/DMDH_FMN-bd"/>
</dbReference>
<reference evidence="12 13" key="1">
    <citation type="submission" date="2020-04" db="EMBL/GenBank/DDBJ databases">
        <title>Zoogloea sp. G-4-1-14 isolated from soil.</title>
        <authorList>
            <person name="Dahal R.H."/>
        </authorList>
    </citation>
    <scope>NUCLEOTIDE SEQUENCE [LARGE SCALE GENOMIC DNA]</scope>
    <source>
        <strain evidence="12 13">G-4-1-14</strain>
    </source>
</reference>
<dbReference type="SUPFAM" id="SSF51971">
    <property type="entry name" value="Nucleotide-binding domain"/>
    <property type="match status" value="1"/>
</dbReference>
<feature type="domain" description="NADH:flavin oxidoreductase/NADH oxidase N-terminal" evidence="10">
    <location>
        <begin position="10"/>
        <end position="341"/>
    </location>
</feature>
<keyword evidence="6" id="KW-0479">Metal-binding</keyword>
<evidence type="ECO:0000256" key="4">
    <source>
        <dbReference type="ARBA" id="ARBA00022630"/>
    </source>
</evidence>
<dbReference type="RefSeq" id="WP_169147669.1">
    <property type="nucleotide sequence ID" value="NZ_JABBGA010000022.1"/>
</dbReference>
<keyword evidence="13" id="KW-1185">Reference proteome</keyword>
<comment type="caution">
    <text evidence="12">The sequence shown here is derived from an EMBL/GenBank/DDBJ whole genome shotgun (WGS) entry which is preliminary data.</text>
</comment>
<dbReference type="InterPro" id="IPR036188">
    <property type="entry name" value="FAD/NAD-bd_sf"/>
</dbReference>
<dbReference type="EMBL" id="JABBGA010000022">
    <property type="protein sequence ID" value="NML28135.1"/>
    <property type="molecule type" value="Genomic_DNA"/>
</dbReference>
<comment type="cofactor">
    <cofactor evidence="2">
        <name>[4Fe-4S] cluster</name>
        <dbReference type="ChEBI" id="CHEBI:49883"/>
    </cofactor>
</comment>
<keyword evidence="5" id="KW-0288">FMN</keyword>
<dbReference type="PANTHER" id="PTHR42917">
    <property type="entry name" value="2,4-DIENOYL-COA REDUCTASE"/>
    <property type="match status" value="1"/>
</dbReference>
<evidence type="ECO:0000259" key="10">
    <source>
        <dbReference type="Pfam" id="PF00724"/>
    </source>
</evidence>
<comment type="similarity">
    <text evidence="3">In the N-terminal section; belongs to the NADH:flavin oxidoreductase/NADH oxidase family.</text>
</comment>
<dbReference type="Pfam" id="PF13450">
    <property type="entry name" value="NAD_binding_8"/>
    <property type="match status" value="1"/>
</dbReference>
<dbReference type="AlphaFoldDB" id="A0A848GB90"/>
<dbReference type="InterPro" id="IPR051793">
    <property type="entry name" value="NADH:flavin_oxidoreductase"/>
</dbReference>
<keyword evidence="9" id="KW-0411">Iron-sulfur</keyword>
<dbReference type="CDD" id="cd02929">
    <property type="entry name" value="TMADH_HD_FMN"/>
    <property type="match status" value="1"/>
</dbReference>
<gene>
    <name evidence="12" type="ORF">HHL15_20455</name>
</gene>
<keyword evidence="4" id="KW-0285">Flavoprotein</keyword>
<dbReference type="GO" id="GO:0046872">
    <property type="term" value="F:metal ion binding"/>
    <property type="evidence" value="ECO:0007669"/>
    <property type="project" value="UniProtKB-KW"/>
</dbReference>
<proteinExistence type="inferred from homology"/>
<organism evidence="12 13">
    <name type="scientific">Zoogloea dura</name>
    <dbReference type="NCBI Taxonomy" id="2728840"/>
    <lineage>
        <taxon>Bacteria</taxon>
        <taxon>Pseudomonadati</taxon>
        <taxon>Pseudomonadota</taxon>
        <taxon>Betaproteobacteria</taxon>
        <taxon>Rhodocyclales</taxon>
        <taxon>Zoogloeaceae</taxon>
        <taxon>Zoogloea</taxon>
    </lineage>
</organism>
<keyword evidence="7" id="KW-0560">Oxidoreductase</keyword>
<evidence type="ECO:0000259" key="11">
    <source>
        <dbReference type="Pfam" id="PF22620"/>
    </source>
</evidence>
<dbReference type="GO" id="GO:0010181">
    <property type="term" value="F:FMN binding"/>
    <property type="evidence" value="ECO:0007669"/>
    <property type="project" value="InterPro"/>
</dbReference>
<dbReference type="Gene3D" id="3.20.20.70">
    <property type="entry name" value="Aldolase class I"/>
    <property type="match status" value="1"/>
</dbReference>
<dbReference type="Pfam" id="PF22620">
    <property type="entry name" value="OYE-like_second_a-b"/>
    <property type="match status" value="1"/>
</dbReference>
<dbReference type="Gene3D" id="3.40.50.720">
    <property type="entry name" value="NAD(P)-binding Rossmann-like Domain"/>
    <property type="match status" value="1"/>
</dbReference>
<dbReference type="SUPFAM" id="SSF51905">
    <property type="entry name" value="FAD/NAD(P)-binding domain"/>
    <property type="match status" value="1"/>
</dbReference>
<dbReference type="Pfam" id="PF00724">
    <property type="entry name" value="Oxidored_FMN"/>
    <property type="match status" value="1"/>
</dbReference>
<evidence type="ECO:0000256" key="7">
    <source>
        <dbReference type="ARBA" id="ARBA00023002"/>
    </source>
</evidence>
<dbReference type="GO" id="GO:0016491">
    <property type="term" value="F:oxidoreductase activity"/>
    <property type="evidence" value="ECO:0007669"/>
    <property type="project" value="UniProtKB-KW"/>
</dbReference>
<dbReference type="Gene3D" id="3.50.50.60">
    <property type="entry name" value="FAD/NAD(P)-binding domain"/>
    <property type="match status" value="1"/>
</dbReference>
<comment type="cofactor">
    <cofactor evidence="1">
        <name>FMN</name>
        <dbReference type="ChEBI" id="CHEBI:58210"/>
    </cofactor>
</comment>
<name>A0A848GB90_9RHOO</name>
<dbReference type="PRINTS" id="PR00419">
    <property type="entry name" value="ADXRDTASE"/>
</dbReference>
<dbReference type="InterPro" id="IPR001155">
    <property type="entry name" value="OxRdtase_FMN_N"/>
</dbReference>
<evidence type="ECO:0000256" key="9">
    <source>
        <dbReference type="ARBA" id="ARBA00023014"/>
    </source>
</evidence>
<evidence type="ECO:0000256" key="5">
    <source>
        <dbReference type="ARBA" id="ARBA00022643"/>
    </source>
</evidence>
<evidence type="ECO:0000256" key="6">
    <source>
        <dbReference type="ARBA" id="ARBA00022723"/>
    </source>
</evidence>
<evidence type="ECO:0000256" key="3">
    <source>
        <dbReference type="ARBA" id="ARBA00011048"/>
    </source>
</evidence>
<feature type="domain" description="TMADH/DMDH/HD second alpha/beta" evidence="11">
    <location>
        <begin position="516"/>
        <end position="643"/>
    </location>
</feature>
<evidence type="ECO:0000313" key="13">
    <source>
        <dbReference type="Proteomes" id="UP000580043"/>
    </source>
</evidence>
<sequence>MARDPKHDILFEPIQIGPKTLRNRFYQVPHCIGAGSDRPGFQAAHRAMKAEGGWGAMNTEYCSIHPESDDIHRVSARIWDEGDVRNLKAMTDEVHKHGALAGIELWYGGAHAPCLESRATPRGPSQYASEFETLTYCKEMDLADIAMVQQYYVDAALRARDAGFDIIYVYGAHSYLPLQFLSPYYNKRTDQYGGSLENRARFWLETLEKVRNAVGKDCAIATRFAVDTLYGPGGIEVEKDGMRFVEMADPLVDLWDVDVGDIAEWGEDAGPSRFFLQGHQVPWTRFIKQVSKKPVLGVGRFTDPEKMVEIVTKGYADIIGAARPSIADPFLPKKIEEGRVDDVRTCIGCNVCISRWEIGGPPMICTQNATAGEEYRRGWHPEKFAKKGSEDSVLVVGAGPSGSECARVLMERGYAVHLYDTAEKIGGHLNSITTLPGLGEWSYHRDYRETQLTKLVRKNKASQIALGQKPITADEVLEYGAEKVVIATGSHWNTDGTNCLTHDPIPGADASLPDQLTPEQVIAGTKPIGKRVVILNADTYFMAPSLAEKLASAGHEVTLVSGVHLANYMHFTLEYPNMMRRLHELGVEELGDHFCSRIEPGRLEIYNIWGDGSRRSYRGPGVSPRDANKTHRWLEFDSLILVTGRSSNDSLFRELKARESEWAANDIKGIYLIGDAEAPRLIADATFTGHRLAREIEEGNAQYPLPYKREVSVWGTPYLPDGDASIQYKV</sequence>
<evidence type="ECO:0000256" key="1">
    <source>
        <dbReference type="ARBA" id="ARBA00001917"/>
    </source>
</evidence>
<accession>A0A848GB90</accession>
<keyword evidence="8" id="KW-0408">Iron</keyword>
<dbReference type="GO" id="GO:0051536">
    <property type="term" value="F:iron-sulfur cluster binding"/>
    <property type="evidence" value="ECO:0007669"/>
    <property type="project" value="UniProtKB-KW"/>
</dbReference>
<protein>
    <submittedName>
        <fullName evidence="12">NADH:flavin oxidoreductase</fullName>
    </submittedName>
</protein>
<dbReference type="PANTHER" id="PTHR42917:SF2">
    <property type="entry name" value="2,4-DIENOYL-COA REDUCTASE [(2E)-ENOYL-COA-PRODUCING]"/>
    <property type="match status" value="1"/>
</dbReference>
<dbReference type="InterPro" id="IPR013785">
    <property type="entry name" value="Aldolase_TIM"/>
</dbReference>
<dbReference type="Proteomes" id="UP000580043">
    <property type="component" value="Unassembled WGS sequence"/>
</dbReference>
<evidence type="ECO:0000256" key="8">
    <source>
        <dbReference type="ARBA" id="ARBA00023004"/>
    </source>
</evidence>
<dbReference type="InterPro" id="IPR054428">
    <property type="entry name" value="TMADH/DMDH/HD_second_a-b"/>
</dbReference>
<dbReference type="SUPFAM" id="SSF51395">
    <property type="entry name" value="FMN-linked oxidoreductases"/>
    <property type="match status" value="1"/>
</dbReference>
<evidence type="ECO:0000313" key="12">
    <source>
        <dbReference type="EMBL" id="NML28135.1"/>
    </source>
</evidence>